<dbReference type="Proteomes" id="UP000836402">
    <property type="component" value="Unassembled WGS sequence"/>
</dbReference>
<reference evidence="4" key="2">
    <citation type="journal article" date="2019" name="IMA Fungus">
        <title>Genome sequencing and comparison of five Tilletia species to identify candidate genes for the detection of regulated species infecting wheat.</title>
        <authorList>
            <person name="Nguyen H.D.T."/>
            <person name="Sultana T."/>
            <person name="Kesanakurti P."/>
            <person name="Hambleton S."/>
        </authorList>
    </citation>
    <scope>NUCLEOTIDE SEQUENCE</scope>
    <source>
        <strain evidence="4">DAOMC 238032</strain>
    </source>
</reference>
<dbReference type="InterPro" id="IPR002213">
    <property type="entry name" value="UDP_glucos_trans"/>
</dbReference>
<dbReference type="Gene3D" id="3.40.50.2000">
    <property type="entry name" value="Glycogen Phosphorylase B"/>
    <property type="match status" value="2"/>
</dbReference>
<keyword evidence="1" id="KW-0328">Glycosyltransferase</keyword>
<reference evidence="3" key="3">
    <citation type="submission" date="2020-10" db="EMBL/GenBank/DDBJ databases">
        <authorList>
            <person name="Sedaghatjoo S."/>
        </authorList>
    </citation>
    <scope>NUCLEOTIDE SEQUENCE</scope>
    <source>
        <strain evidence="3">AZH3</strain>
    </source>
</reference>
<dbReference type="SUPFAM" id="SSF53756">
    <property type="entry name" value="UDP-Glycosyltransferase/glycogen phosphorylase"/>
    <property type="match status" value="1"/>
</dbReference>
<dbReference type="PANTHER" id="PTHR48043">
    <property type="entry name" value="EG:EG0003.4 PROTEIN-RELATED"/>
    <property type="match status" value="1"/>
</dbReference>
<evidence type="ECO:0008006" key="7">
    <source>
        <dbReference type="Google" id="ProtNLM"/>
    </source>
</evidence>
<protein>
    <recommendedName>
        <fullName evidence="7">UDP-glycosyltransferases domain-containing protein</fullName>
    </recommendedName>
</protein>
<evidence type="ECO:0000313" key="6">
    <source>
        <dbReference type="Proteomes" id="UP000836402"/>
    </source>
</evidence>
<name>A0A177UAA8_9BASI</name>
<reference evidence="4" key="1">
    <citation type="submission" date="2016-04" db="EMBL/GenBank/DDBJ databases">
        <authorList>
            <person name="Nguyen H.D."/>
            <person name="Kesanakurti P."/>
            <person name="Cullis J."/>
            <person name="Levesque C.A."/>
            <person name="Hambleton S."/>
        </authorList>
    </citation>
    <scope>NUCLEOTIDE SEQUENCE</scope>
    <source>
        <strain evidence="4">DAOMC 238032</strain>
    </source>
</reference>
<dbReference type="GO" id="GO:0008194">
    <property type="term" value="F:UDP-glycosyltransferase activity"/>
    <property type="evidence" value="ECO:0007669"/>
    <property type="project" value="InterPro"/>
</dbReference>
<dbReference type="AlphaFoldDB" id="A0A177UAA8"/>
<dbReference type="EMBL" id="LWDD02000603">
    <property type="protein sequence ID" value="KAE8258209.1"/>
    <property type="molecule type" value="Genomic_DNA"/>
</dbReference>
<keyword evidence="2" id="KW-0808">Transferase</keyword>
<dbReference type="Pfam" id="PF00201">
    <property type="entry name" value="UDPGT"/>
    <property type="match status" value="1"/>
</dbReference>
<evidence type="ECO:0000313" key="5">
    <source>
        <dbReference type="Proteomes" id="UP000077671"/>
    </source>
</evidence>
<dbReference type="CDD" id="cd03784">
    <property type="entry name" value="GT1_Gtf-like"/>
    <property type="match status" value="1"/>
</dbReference>
<dbReference type="InterPro" id="IPR050271">
    <property type="entry name" value="UDP-glycosyltransferase"/>
</dbReference>
<organism evidence="4 5">
    <name type="scientific">Tilletia caries</name>
    <name type="common">wheat bunt fungus</name>
    <dbReference type="NCBI Taxonomy" id="13290"/>
    <lineage>
        <taxon>Eukaryota</taxon>
        <taxon>Fungi</taxon>
        <taxon>Dikarya</taxon>
        <taxon>Basidiomycota</taxon>
        <taxon>Ustilaginomycotina</taxon>
        <taxon>Exobasidiomycetes</taxon>
        <taxon>Tilletiales</taxon>
        <taxon>Tilletiaceae</taxon>
        <taxon>Tilletia</taxon>
    </lineage>
</organism>
<evidence type="ECO:0000313" key="3">
    <source>
        <dbReference type="EMBL" id="CAD6896646.1"/>
    </source>
</evidence>
<evidence type="ECO:0000256" key="2">
    <source>
        <dbReference type="ARBA" id="ARBA00022679"/>
    </source>
</evidence>
<dbReference type="Proteomes" id="UP000077671">
    <property type="component" value="Unassembled WGS sequence"/>
</dbReference>
<keyword evidence="6" id="KW-1185">Reference proteome</keyword>
<dbReference type="PANTHER" id="PTHR48043:SF151">
    <property type="entry name" value="GLYCOSYLTRANSFERASE FAMILY 1 PROTEIN"/>
    <property type="match status" value="1"/>
</dbReference>
<comment type="caution">
    <text evidence="4">The sequence shown here is derived from an EMBL/GenBank/DDBJ whole genome shotgun (WGS) entry which is preliminary data.</text>
</comment>
<evidence type="ECO:0000313" key="4">
    <source>
        <dbReference type="EMBL" id="KAE8258209.1"/>
    </source>
</evidence>
<proteinExistence type="predicted"/>
<sequence length="521" mass="57308">MKLLFVSNPAHGQINNLMSIAHELVLRGHDVHVCTGDRLANRVRKIGALAGAPDRIHFHGCGSGAAVDDLTVLAHQQPELFHTRARHPPGELVSYLNLVCEHTEPGGDNYRDTCFKVRDVCLEVAPDMIIVDNFSPFAVDGVRLSKRKYMLSSPGAACAVAKDVSPFKYPLPLCGADGSPASRKGIRMVWNNFAFIAWWLRWCFTHPWPKARRAFRKDVLGLEPVDIVCDSFMTPVAGTVKENVAAISFNVAGLDLYPPEAYHPDVFFVGPCYPPVRTAQSEGIDFARQSQEAAAILDKAAAAAAQTAAAASSDEEHDPVKDWLDEAQSAGGEVIYINMGSIFYYTLEEYNQLILAVSDLHDANPALRVLLKVPALSDEIQPIPPATDLPSFVRRESWLPSIQTVLEHPVVKIAVHHGGGNSFNEALSYGLPQFVLSQWGETHDIAAYVRAHDIGVTSDTSPKLVREDIVVKLDELLRDYAKFKKNCNRWQLRTVQAGGTRVAADIIELHARQASLPDDDE</sequence>
<dbReference type="EMBL" id="CAJHJG010000049">
    <property type="protein sequence ID" value="CAD6896646.1"/>
    <property type="molecule type" value="Genomic_DNA"/>
</dbReference>
<evidence type="ECO:0000256" key="1">
    <source>
        <dbReference type="ARBA" id="ARBA00022676"/>
    </source>
</evidence>
<gene>
    <name evidence="4" type="ORF">A4X03_0g4451</name>
    <name evidence="3" type="ORF">JKIAZH3_G7620</name>
</gene>
<accession>A0A177UAA8</accession>